<dbReference type="AlphaFoldDB" id="C1N420"/>
<name>C1N420_MICPC</name>
<keyword evidence="1" id="KW-1133">Transmembrane helix</keyword>
<feature type="transmembrane region" description="Helical" evidence="1">
    <location>
        <begin position="33"/>
        <end position="53"/>
    </location>
</feature>
<dbReference type="InterPro" id="IPR021855">
    <property type="entry name" value="PAM68-like"/>
</dbReference>
<dbReference type="PANTHER" id="PTHR34575">
    <property type="entry name" value="PROTEIN PAM68, CHLOROPLASTIC"/>
    <property type="match status" value="1"/>
</dbReference>
<gene>
    <name evidence="2" type="ORF">MICPUCDRAFT_7360</name>
</gene>
<dbReference type="STRING" id="564608.C1N420"/>
<accession>C1N420</accession>
<feature type="non-terminal residue" evidence="2">
    <location>
        <position position="122"/>
    </location>
</feature>
<dbReference type="OrthoDB" id="5862at2759"/>
<dbReference type="EMBL" id="GG663746">
    <property type="protein sequence ID" value="EEH53536.1"/>
    <property type="molecule type" value="Genomic_DNA"/>
</dbReference>
<sequence length="122" mass="13107">EDATKRDAKREEYRSAQAKGIPQVVTDRMLKRISIFSGVPLLLGFSTGPIFYGAKVFAHLDVAPWQFFLASTLTFGGALVGITYGVLSASWEPGREGTFWGGAEIKVNVPILMATVLGKASG</sequence>
<reference evidence="2 3" key="1">
    <citation type="journal article" date="2009" name="Science">
        <title>Green evolution and dynamic adaptations revealed by genomes of the marine picoeukaryotes Micromonas.</title>
        <authorList>
            <person name="Worden A.Z."/>
            <person name="Lee J.H."/>
            <person name="Mock T."/>
            <person name="Rouze P."/>
            <person name="Simmons M.P."/>
            <person name="Aerts A.L."/>
            <person name="Allen A.E."/>
            <person name="Cuvelier M.L."/>
            <person name="Derelle E."/>
            <person name="Everett M.V."/>
            <person name="Foulon E."/>
            <person name="Grimwood J."/>
            <person name="Gundlach H."/>
            <person name="Henrissat B."/>
            <person name="Napoli C."/>
            <person name="McDonald S.M."/>
            <person name="Parker M.S."/>
            <person name="Rombauts S."/>
            <person name="Salamov A."/>
            <person name="Von Dassow P."/>
            <person name="Badger J.H."/>
            <person name="Coutinho P.M."/>
            <person name="Demir E."/>
            <person name="Dubchak I."/>
            <person name="Gentemann C."/>
            <person name="Eikrem W."/>
            <person name="Gready J.E."/>
            <person name="John U."/>
            <person name="Lanier W."/>
            <person name="Lindquist E.A."/>
            <person name="Lucas S."/>
            <person name="Mayer K.F."/>
            <person name="Moreau H."/>
            <person name="Not F."/>
            <person name="Otillar R."/>
            <person name="Panaud O."/>
            <person name="Pangilinan J."/>
            <person name="Paulsen I."/>
            <person name="Piegu B."/>
            <person name="Poliakov A."/>
            <person name="Robbens S."/>
            <person name="Schmutz J."/>
            <person name="Toulza E."/>
            <person name="Wyss T."/>
            <person name="Zelensky A."/>
            <person name="Zhou K."/>
            <person name="Armbrust E.V."/>
            <person name="Bhattacharya D."/>
            <person name="Goodenough U.W."/>
            <person name="Van de Peer Y."/>
            <person name="Grigoriev I.V."/>
        </authorList>
    </citation>
    <scope>NUCLEOTIDE SEQUENCE [LARGE SCALE GENOMIC DNA]</scope>
    <source>
        <strain evidence="2 3">CCMP1545</strain>
    </source>
</reference>
<evidence type="ECO:0000313" key="2">
    <source>
        <dbReference type="EMBL" id="EEH53536.1"/>
    </source>
</evidence>
<protein>
    <submittedName>
        <fullName evidence="2">Predicted protein</fullName>
    </submittedName>
</protein>
<feature type="non-terminal residue" evidence="2">
    <location>
        <position position="1"/>
    </location>
</feature>
<proteinExistence type="predicted"/>
<dbReference type="OMA" id="EAQCNWV"/>
<dbReference type="GeneID" id="9687909"/>
<dbReference type="RefSeq" id="XP_003062717.1">
    <property type="nucleotide sequence ID" value="XM_003062671.1"/>
</dbReference>
<evidence type="ECO:0000313" key="3">
    <source>
        <dbReference type="Proteomes" id="UP000001876"/>
    </source>
</evidence>
<evidence type="ECO:0000256" key="1">
    <source>
        <dbReference type="SAM" id="Phobius"/>
    </source>
</evidence>
<keyword evidence="1" id="KW-0812">Transmembrane</keyword>
<dbReference type="eggNOG" id="ENOG502RXKE">
    <property type="taxonomic scope" value="Eukaryota"/>
</dbReference>
<dbReference type="Pfam" id="PF11947">
    <property type="entry name" value="DUF3464"/>
    <property type="match status" value="1"/>
</dbReference>
<keyword evidence="3" id="KW-1185">Reference proteome</keyword>
<keyword evidence="1" id="KW-0472">Membrane</keyword>
<dbReference type="Proteomes" id="UP000001876">
    <property type="component" value="Unassembled WGS sequence"/>
</dbReference>
<dbReference type="PANTHER" id="PTHR34575:SF1">
    <property type="entry name" value="PROTEIN PAM68, CHLOROPLASTIC"/>
    <property type="match status" value="1"/>
</dbReference>
<organism evidence="3">
    <name type="scientific">Micromonas pusilla (strain CCMP1545)</name>
    <name type="common">Picoplanktonic green alga</name>
    <dbReference type="NCBI Taxonomy" id="564608"/>
    <lineage>
        <taxon>Eukaryota</taxon>
        <taxon>Viridiplantae</taxon>
        <taxon>Chlorophyta</taxon>
        <taxon>Mamiellophyceae</taxon>
        <taxon>Mamiellales</taxon>
        <taxon>Mamiellaceae</taxon>
        <taxon>Micromonas</taxon>
    </lineage>
</organism>
<dbReference type="KEGG" id="mpp:MICPUCDRAFT_7360"/>
<feature type="transmembrane region" description="Helical" evidence="1">
    <location>
        <begin position="65"/>
        <end position="87"/>
    </location>
</feature>